<evidence type="ECO:0000256" key="1">
    <source>
        <dbReference type="ARBA" id="ARBA00004442"/>
    </source>
</evidence>
<reference evidence="5" key="2">
    <citation type="submission" date="2023-01" db="EMBL/GenBank/DDBJ databases">
        <authorList>
            <person name="Sun Q."/>
            <person name="Evtushenko L."/>
        </authorList>
    </citation>
    <scope>NUCLEOTIDE SEQUENCE</scope>
    <source>
        <strain evidence="5">VKM B-1499</strain>
    </source>
</reference>
<evidence type="ECO:0000313" key="6">
    <source>
        <dbReference type="Proteomes" id="UP001143509"/>
    </source>
</evidence>
<dbReference type="InterPro" id="IPR036942">
    <property type="entry name" value="Beta-barrel_TonB_sf"/>
</dbReference>
<gene>
    <name evidence="5" type="ORF">GCM10017620_30080</name>
</gene>
<keyword evidence="3" id="KW-0998">Cell outer membrane</keyword>
<comment type="caution">
    <text evidence="5">The sequence shown here is derived from an EMBL/GenBank/DDBJ whole genome shotgun (WGS) entry which is preliminary data.</text>
</comment>
<comment type="subcellular location">
    <subcellularLocation>
        <location evidence="1">Cell outer membrane</location>
    </subcellularLocation>
</comment>
<accession>A0ABQ5TB43</accession>
<protein>
    <recommendedName>
        <fullName evidence="7">TonB-dependent receptor</fullName>
    </recommendedName>
</protein>
<sequence>MAAVCIAIALGLGSTSALSGAERREVAPSTEAIEEARVLPNAPGQTKPADASSTDEVVVLDDIEVVGRRGDTGILPEFEYDADLIDSQAASSIGEVMDRARDTFSPDEAPVIIINGMRVADPSIYYALPPDALSRLEVLPPGSAAGFGGTASGRVLNLVTVPRFVGKDGEFMGRAPTSGGFTQARVELSRAQMNGRDLVNLNLGLDSSSALNASDRPDYLVVHPESTATTLRPETRNLTVRSSIAKGHGDWFSSLNFDGRRGSNLIFARGIDDAVRLRSRNTTLRLDGGLTGTVSGWNVRLSLSGGLDRSAMSGLQTSTVHVRNLSGGFDLDRSTPGLPAGPIRVSLSGSMSNVASQIESEGARRRFSQMSHIVRGQLSIPLLTSASGVDNASDGTGRRWPAPLGGLDLSLGGSFQGGEDAGGNSSDIGLSWAPWRLLRVNGAWAHNETAPSDRDRFAPIAFGAPIIVYDFRREESIEVLPLTGGNPDLQASRSDVKQINAALGPFTKLRLLATVGLSRSEAHDAPGTLAPTLENEAAFPERFVRDQAGRLIQVDQRSFNLRSSRIDRMTSRLSLTRPSGIGARALSLSLNHSWLLADQTEPGGGLPEQDRLSGDGGGVSPQTLTFQANGRRGPWGLDVSARWAAPYRIRRTSRVDDGADLKIAGFGALDFRLNYAFLGAVSAGADGTPARRGAAASLVFAVDNLFDTRPKAQLADGRPAPGYGRSERDPVGRTVSLTLRRRF</sequence>
<dbReference type="SUPFAM" id="SSF56935">
    <property type="entry name" value="Porins"/>
    <property type="match status" value="1"/>
</dbReference>
<reference evidence="5" key="1">
    <citation type="journal article" date="2014" name="Int. J. Syst. Evol. Microbiol.">
        <title>Complete genome of a new Firmicutes species belonging to the dominant human colonic microbiota ('Ruminococcus bicirculans') reveals two chromosomes and a selective capacity to utilize plant glucans.</title>
        <authorList>
            <consortium name="NISC Comparative Sequencing Program"/>
            <person name="Wegmann U."/>
            <person name="Louis P."/>
            <person name="Goesmann A."/>
            <person name="Henrissat B."/>
            <person name="Duncan S.H."/>
            <person name="Flint H.J."/>
        </authorList>
    </citation>
    <scope>NUCLEOTIDE SEQUENCE</scope>
    <source>
        <strain evidence="5">VKM B-1499</strain>
    </source>
</reference>
<dbReference type="Proteomes" id="UP001143509">
    <property type="component" value="Unassembled WGS sequence"/>
</dbReference>
<dbReference type="RefSeq" id="WP_271166200.1">
    <property type="nucleotide sequence ID" value="NZ_BSFD01000011.1"/>
</dbReference>
<feature type="region of interest" description="Disordered" evidence="4">
    <location>
        <begin position="599"/>
        <end position="620"/>
    </location>
</feature>
<evidence type="ECO:0000256" key="4">
    <source>
        <dbReference type="SAM" id="MobiDB-lite"/>
    </source>
</evidence>
<evidence type="ECO:0008006" key="7">
    <source>
        <dbReference type="Google" id="ProtNLM"/>
    </source>
</evidence>
<evidence type="ECO:0000256" key="2">
    <source>
        <dbReference type="ARBA" id="ARBA00023136"/>
    </source>
</evidence>
<proteinExistence type="predicted"/>
<dbReference type="EMBL" id="BSFD01000011">
    <property type="protein sequence ID" value="GLK50034.1"/>
    <property type="molecule type" value="Genomic_DNA"/>
</dbReference>
<name>A0ABQ5TB43_9CAUL</name>
<dbReference type="Gene3D" id="2.40.170.20">
    <property type="entry name" value="TonB-dependent receptor, beta-barrel domain"/>
    <property type="match status" value="1"/>
</dbReference>
<keyword evidence="6" id="KW-1185">Reference proteome</keyword>
<evidence type="ECO:0000256" key="3">
    <source>
        <dbReference type="ARBA" id="ARBA00023237"/>
    </source>
</evidence>
<keyword evidence="2" id="KW-0472">Membrane</keyword>
<organism evidence="5 6">
    <name type="scientific">Brevundimonas intermedia</name>
    <dbReference type="NCBI Taxonomy" id="74315"/>
    <lineage>
        <taxon>Bacteria</taxon>
        <taxon>Pseudomonadati</taxon>
        <taxon>Pseudomonadota</taxon>
        <taxon>Alphaproteobacteria</taxon>
        <taxon>Caulobacterales</taxon>
        <taxon>Caulobacteraceae</taxon>
        <taxon>Brevundimonas</taxon>
    </lineage>
</organism>
<evidence type="ECO:0000313" key="5">
    <source>
        <dbReference type="EMBL" id="GLK50034.1"/>
    </source>
</evidence>